<evidence type="ECO:0000313" key="8">
    <source>
        <dbReference type="Proteomes" id="UP000051574"/>
    </source>
</evidence>
<evidence type="ECO:0000256" key="5">
    <source>
        <dbReference type="ARBA" id="ARBA00022824"/>
    </source>
</evidence>
<dbReference type="SMART" id="SM00185">
    <property type="entry name" value="ARM"/>
    <property type="match status" value="4"/>
</dbReference>
<keyword evidence="5" id="KW-0256">Endoplasmic reticulum</keyword>
<dbReference type="SUPFAM" id="SSF48371">
    <property type="entry name" value="ARM repeat"/>
    <property type="match status" value="1"/>
</dbReference>
<keyword evidence="6" id="KW-0496">Mitochondrion</keyword>
<feature type="non-terminal residue" evidence="7">
    <location>
        <position position="578"/>
    </location>
</feature>
<dbReference type="FunFam" id="1.25.10.10:FF:000369">
    <property type="entry name" value="Vimar"/>
    <property type="match status" value="1"/>
</dbReference>
<dbReference type="InterPro" id="IPR011989">
    <property type="entry name" value="ARM-like"/>
</dbReference>
<dbReference type="GO" id="GO:0005739">
    <property type="term" value="C:mitochondrion"/>
    <property type="evidence" value="ECO:0007669"/>
    <property type="project" value="UniProtKB-SubCell"/>
</dbReference>
<dbReference type="GO" id="GO:0005085">
    <property type="term" value="F:guanyl-nucleotide exchange factor activity"/>
    <property type="evidence" value="ECO:0007669"/>
    <property type="project" value="InterPro"/>
</dbReference>
<evidence type="ECO:0000256" key="6">
    <source>
        <dbReference type="ARBA" id="ARBA00023128"/>
    </source>
</evidence>
<dbReference type="InterPro" id="IPR016024">
    <property type="entry name" value="ARM-type_fold"/>
</dbReference>
<dbReference type="EMBL" id="LJIG01022488">
    <property type="protein sequence ID" value="KRT80317.1"/>
    <property type="molecule type" value="Genomic_DNA"/>
</dbReference>
<dbReference type="InterPro" id="IPR000225">
    <property type="entry name" value="Armadillo"/>
</dbReference>
<reference evidence="7 8" key="1">
    <citation type="submission" date="2015-09" db="EMBL/GenBank/DDBJ databases">
        <title>Draft genome of the scarab beetle Oryctes borbonicus.</title>
        <authorList>
            <person name="Meyer J.M."/>
            <person name="Markov G.V."/>
            <person name="Baskaran P."/>
            <person name="Herrmann M."/>
            <person name="Sommer R.J."/>
            <person name="Roedelsperger C."/>
        </authorList>
    </citation>
    <scope>NUCLEOTIDE SEQUENCE [LARGE SCALE GENOMIC DNA]</scope>
    <source>
        <strain evidence="7">OB123</strain>
        <tissue evidence="7">Whole animal</tissue>
    </source>
</reference>
<evidence type="ECO:0000256" key="4">
    <source>
        <dbReference type="ARBA" id="ARBA00022490"/>
    </source>
</evidence>
<dbReference type="Gene3D" id="1.25.10.10">
    <property type="entry name" value="Leucine-rich Repeat Variant"/>
    <property type="match status" value="2"/>
</dbReference>
<name>A0A0T6AZM0_9SCAR</name>
<evidence type="ECO:0000313" key="7">
    <source>
        <dbReference type="EMBL" id="KRT80317.1"/>
    </source>
</evidence>
<comment type="caution">
    <text evidence="7">The sequence shown here is derived from an EMBL/GenBank/DDBJ whole genome shotgun (WGS) entry which is preliminary data.</text>
</comment>
<dbReference type="OrthoDB" id="26149at2759"/>
<dbReference type="InterPro" id="IPR040144">
    <property type="entry name" value="RAP1GDS1"/>
</dbReference>
<dbReference type="GO" id="GO:0005829">
    <property type="term" value="C:cytosol"/>
    <property type="evidence" value="ECO:0007669"/>
    <property type="project" value="UniProtKB-SubCell"/>
</dbReference>
<dbReference type="GO" id="GO:0005783">
    <property type="term" value="C:endoplasmic reticulum"/>
    <property type="evidence" value="ECO:0007669"/>
    <property type="project" value="UniProtKB-SubCell"/>
</dbReference>
<protein>
    <submittedName>
        <fullName evidence="7">Armadillo repeat containing protein</fullName>
    </submittedName>
</protein>
<accession>A0A0T6AZM0</accession>
<evidence type="ECO:0000256" key="1">
    <source>
        <dbReference type="ARBA" id="ARBA00004173"/>
    </source>
</evidence>
<evidence type="ECO:0000256" key="2">
    <source>
        <dbReference type="ARBA" id="ARBA00004240"/>
    </source>
</evidence>
<evidence type="ECO:0000256" key="3">
    <source>
        <dbReference type="ARBA" id="ARBA00004514"/>
    </source>
</evidence>
<dbReference type="PANTHER" id="PTHR10957">
    <property type="entry name" value="RAP1 GTPASE-GDP DISSOCIATION STIMULATOR 1"/>
    <property type="match status" value="1"/>
</dbReference>
<dbReference type="AlphaFoldDB" id="A0A0T6AZM0"/>
<keyword evidence="4" id="KW-0963">Cytoplasm</keyword>
<proteinExistence type="predicted"/>
<comment type="subcellular location">
    <subcellularLocation>
        <location evidence="3">Cytoplasm</location>
        <location evidence="3">Cytosol</location>
    </subcellularLocation>
    <subcellularLocation>
        <location evidence="2">Endoplasmic reticulum</location>
    </subcellularLocation>
    <subcellularLocation>
        <location evidence="1">Mitochondrion</location>
    </subcellularLocation>
</comment>
<gene>
    <name evidence="7" type="ORF">AMK59_8217</name>
</gene>
<sequence>MDVLLQELENYYNSGDSTNVKESLEKIISESSVIELTASDAFELLLKSKSCDILLLSVQCIAELAKQEENRKILTKEEIITRLIEISVTEENQVYHSFRALGNITYENDNARNIIGATGVQTLISKVHEVANSWIHKHNPKLISVLCGCLLNILTCNDMLQKVALNNGIVHTIQIILNKTVEYFQDQEDCITYVLQLLSFVCDHMIDEWLSEDLCSVLVNIIQVSENAEISVLCLEILRQQSDNDDLKFSLAKLGTCELVYDLVEKYGNQVNDEDSRSALKLACDLIVLILTGDEAMKYLYDKSNGKVYHQMISWIDCQDLDLVSTGILAIGNFARNDVHCIHMVQSGLSKRLIDLLAMYNQKDVDMKIQHAILSTLRHLSIPVQNKSQLIEENIVEVLYSMINIGYYPVIFKLMGTFRMLVDGQESTARALISRKELIEKIVYWCYNSDHLGVRAEAPRLLVWLIKNSHSAEAYPMILSVPNSVKCLVEMITSLHAVMQNEAILALNLICSCYFMANDNERPYSTVTEQVNNMKLVNTNVGVDSTYIAELLIAADIAKNIAFIINKYHEKMAFETGS</sequence>
<organism evidence="7 8">
    <name type="scientific">Oryctes borbonicus</name>
    <dbReference type="NCBI Taxonomy" id="1629725"/>
    <lineage>
        <taxon>Eukaryota</taxon>
        <taxon>Metazoa</taxon>
        <taxon>Ecdysozoa</taxon>
        <taxon>Arthropoda</taxon>
        <taxon>Hexapoda</taxon>
        <taxon>Insecta</taxon>
        <taxon>Pterygota</taxon>
        <taxon>Neoptera</taxon>
        <taxon>Endopterygota</taxon>
        <taxon>Coleoptera</taxon>
        <taxon>Polyphaga</taxon>
        <taxon>Scarabaeiformia</taxon>
        <taxon>Scarabaeidae</taxon>
        <taxon>Dynastinae</taxon>
        <taxon>Oryctes</taxon>
    </lineage>
</organism>
<dbReference type="Proteomes" id="UP000051574">
    <property type="component" value="Unassembled WGS sequence"/>
</dbReference>
<keyword evidence="8" id="KW-1185">Reference proteome</keyword>